<dbReference type="InParanoid" id="W7XAC5"/>
<evidence type="ECO:0000313" key="1">
    <source>
        <dbReference type="EMBL" id="EWS76325.1"/>
    </source>
</evidence>
<sequence>MVKLHTKPIVEQSYQKGYYYVNITCQGNPTYYRVDFFIRKGYYDIHYHVCNTSCKSQKKLFPSENNVINNVFCIIKYKYNTMICNINKHQPRIILSTFTESWIYANPKKKKNCQRSSKSKLKDEMLQLPKTLQIFLFDSKIYHINQSKYQIEMEQVDSPQSQVLKISNQIKEIHFC</sequence>
<dbReference type="KEGG" id="tet:TTHERM_000011208"/>
<keyword evidence="2" id="KW-1185">Reference proteome</keyword>
<dbReference type="AlphaFoldDB" id="W7XAC5"/>
<dbReference type="Proteomes" id="UP000009168">
    <property type="component" value="Unassembled WGS sequence"/>
</dbReference>
<dbReference type="EMBL" id="GG662845">
    <property type="protein sequence ID" value="EWS76325.1"/>
    <property type="molecule type" value="Genomic_DNA"/>
</dbReference>
<proteinExistence type="predicted"/>
<dbReference type="GeneID" id="24436790"/>
<reference evidence="2" key="1">
    <citation type="journal article" date="2006" name="PLoS Biol.">
        <title>Macronuclear genome sequence of the ciliate Tetrahymena thermophila, a model eukaryote.</title>
        <authorList>
            <person name="Eisen J.A."/>
            <person name="Coyne R.S."/>
            <person name="Wu M."/>
            <person name="Wu D."/>
            <person name="Thiagarajan M."/>
            <person name="Wortman J.R."/>
            <person name="Badger J.H."/>
            <person name="Ren Q."/>
            <person name="Amedeo P."/>
            <person name="Jones K.M."/>
            <person name="Tallon L.J."/>
            <person name="Delcher A.L."/>
            <person name="Salzberg S.L."/>
            <person name="Silva J.C."/>
            <person name="Haas B.J."/>
            <person name="Majoros W.H."/>
            <person name="Farzad M."/>
            <person name="Carlton J.M."/>
            <person name="Smith R.K. Jr."/>
            <person name="Garg J."/>
            <person name="Pearlman R.E."/>
            <person name="Karrer K.M."/>
            <person name="Sun L."/>
            <person name="Manning G."/>
            <person name="Elde N.C."/>
            <person name="Turkewitz A.P."/>
            <person name="Asai D.J."/>
            <person name="Wilkes D.E."/>
            <person name="Wang Y."/>
            <person name="Cai H."/>
            <person name="Collins K."/>
            <person name="Stewart B.A."/>
            <person name="Lee S.R."/>
            <person name="Wilamowska K."/>
            <person name="Weinberg Z."/>
            <person name="Ruzzo W.L."/>
            <person name="Wloga D."/>
            <person name="Gaertig J."/>
            <person name="Frankel J."/>
            <person name="Tsao C.-C."/>
            <person name="Gorovsky M.A."/>
            <person name="Keeling P.J."/>
            <person name="Waller R.F."/>
            <person name="Patron N.J."/>
            <person name="Cherry J.M."/>
            <person name="Stover N.A."/>
            <person name="Krieger C.J."/>
            <person name="del Toro C."/>
            <person name="Ryder H.F."/>
            <person name="Williamson S.C."/>
            <person name="Barbeau R.A."/>
            <person name="Hamilton E.P."/>
            <person name="Orias E."/>
        </authorList>
    </citation>
    <scope>NUCLEOTIDE SEQUENCE [LARGE SCALE GENOMIC DNA]</scope>
    <source>
        <strain evidence="2">SB210</strain>
    </source>
</reference>
<name>W7XAC5_TETTS</name>
<dbReference type="RefSeq" id="XP_012651109.1">
    <property type="nucleotide sequence ID" value="XM_012795655.1"/>
</dbReference>
<evidence type="ECO:0000313" key="2">
    <source>
        <dbReference type="Proteomes" id="UP000009168"/>
    </source>
</evidence>
<accession>W7XAC5</accession>
<protein>
    <submittedName>
        <fullName evidence="1">Uncharacterized protein</fullName>
    </submittedName>
</protein>
<organism evidence="1 2">
    <name type="scientific">Tetrahymena thermophila (strain SB210)</name>
    <dbReference type="NCBI Taxonomy" id="312017"/>
    <lineage>
        <taxon>Eukaryota</taxon>
        <taxon>Sar</taxon>
        <taxon>Alveolata</taxon>
        <taxon>Ciliophora</taxon>
        <taxon>Intramacronucleata</taxon>
        <taxon>Oligohymenophorea</taxon>
        <taxon>Hymenostomatida</taxon>
        <taxon>Tetrahymenina</taxon>
        <taxon>Tetrahymenidae</taxon>
        <taxon>Tetrahymena</taxon>
    </lineage>
</organism>
<gene>
    <name evidence="1" type="ORF">TTHERM_000011208</name>
</gene>